<reference evidence="1" key="2">
    <citation type="journal article" date="2022" name="Microb. Genom.">
        <title>A chromosome-scale genome assembly of the tomato pathogen Cladosporium fulvum reveals a compartmentalized genome architecture and the presence of a dispensable chromosome.</title>
        <authorList>
            <person name="Zaccaron A.Z."/>
            <person name="Chen L.H."/>
            <person name="Samaras A."/>
            <person name="Stergiopoulos I."/>
        </authorList>
    </citation>
    <scope>NUCLEOTIDE SEQUENCE</scope>
    <source>
        <strain evidence="1">Race5_Kim</strain>
    </source>
</reference>
<reference evidence="1" key="1">
    <citation type="submission" date="2021-12" db="EMBL/GenBank/DDBJ databases">
        <authorList>
            <person name="Zaccaron A."/>
            <person name="Stergiopoulos I."/>
        </authorList>
    </citation>
    <scope>NUCLEOTIDE SEQUENCE</scope>
    <source>
        <strain evidence="1">Race5_Kim</strain>
    </source>
</reference>
<evidence type="ECO:0000313" key="1">
    <source>
        <dbReference type="EMBL" id="UJO16244.1"/>
    </source>
</evidence>
<dbReference type="AlphaFoldDB" id="A0A9Q8P7L5"/>
<gene>
    <name evidence="1" type="ORF">CLAFUR5_05180</name>
</gene>
<name>A0A9Q8P7L5_PASFU</name>
<sequence>MWFKIVRYSLNRNSGAVPSGKIDQIKNRLLKPWQDSPVLLEEAEKQFWRVNEIHLHIQLRYGIAHYTGGAQPYIAHGVSLRVRRLHLLFDVYDDGTLIDPVDAIVQVLRVVAQDFTQLDSPSLSTSTSTTSESASMRKDLGVIIFAILAIPTSETVLIRTDLFSHPKRYCSSPSFVPLGLVLATLREDQIESAKANEMLTWDDSMIRDAYLQMDVGKALRVRG</sequence>
<dbReference type="KEGG" id="ffu:CLAFUR5_05180"/>
<protein>
    <submittedName>
        <fullName evidence="1">Uncharacterized protein</fullName>
    </submittedName>
</protein>
<dbReference type="RefSeq" id="XP_047760610.1">
    <property type="nucleotide sequence ID" value="XM_047904328.1"/>
</dbReference>
<organism evidence="1 2">
    <name type="scientific">Passalora fulva</name>
    <name type="common">Tomato leaf mold</name>
    <name type="synonym">Cladosporium fulvum</name>
    <dbReference type="NCBI Taxonomy" id="5499"/>
    <lineage>
        <taxon>Eukaryota</taxon>
        <taxon>Fungi</taxon>
        <taxon>Dikarya</taxon>
        <taxon>Ascomycota</taxon>
        <taxon>Pezizomycotina</taxon>
        <taxon>Dothideomycetes</taxon>
        <taxon>Dothideomycetidae</taxon>
        <taxon>Mycosphaerellales</taxon>
        <taxon>Mycosphaerellaceae</taxon>
        <taxon>Fulvia</taxon>
    </lineage>
</organism>
<keyword evidence="2" id="KW-1185">Reference proteome</keyword>
<evidence type="ECO:0000313" key="2">
    <source>
        <dbReference type="Proteomes" id="UP000756132"/>
    </source>
</evidence>
<dbReference type="Proteomes" id="UP000756132">
    <property type="component" value="Chromosome 4"/>
</dbReference>
<dbReference type="GeneID" id="71985058"/>
<proteinExistence type="predicted"/>
<dbReference type="EMBL" id="CP090166">
    <property type="protein sequence ID" value="UJO16244.1"/>
    <property type="molecule type" value="Genomic_DNA"/>
</dbReference>
<accession>A0A9Q8P7L5</accession>